<keyword evidence="4 8" id="KW-0418">Kinase</keyword>
<dbReference type="GO" id="GO:2001059">
    <property type="term" value="P:D-tagatose 6-phosphate catabolic process"/>
    <property type="evidence" value="ECO:0007669"/>
    <property type="project" value="UniProtKB-UniPathway"/>
</dbReference>
<comment type="pathway">
    <text evidence="6">Carbohydrate metabolism; D-tagatose 6-phosphate degradation; D-glyceraldehyde 3-phosphate and glycerone phosphate from D-tagatose 6-phosphate: step 1/2.</text>
</comment>
<evidence type="ECO:0000256" key="3">
    <source>
        <dbReference type="ARBA" id="ARBA00022741"/>
    </source>
</evidence>
<dbReference type="InterPro" id="IPR017583">
    <property type="entry name" value="Tagatose/fructose_Pkinase"/>
</dbReference>
<evidence type="ECO:0000259" key="7">
    <source>
        <dbReference type="Pfam" id="PF00294"/>
    </source>
</evidence>
<name>A0A412FN09_9FIRM</name>
<feature type="domain" description="Carbohydrate kinase PfkB" evidence="7">
    <location>
        <begin position="25"/>
        <end position="302"/>
    </location>
</feature>
<evidence type="ECO:0000313" key="8">
    <source>
        <dbReference type="EMBL" id="RGR69565.1"/>
    </source>
</evidence>
<dbReference type="EC" id="2.7.1.144" evidence="6"/>
<evidence type="ECO:0000313" key="9">
    <source>
        <dbReference type="Proteomes" id="UP000284178"/>
    </source>
</evidence>
<reference evidence="8 9" key="1">
    <citation type="submission" date="2018-08" db="EMBL/GenBank/DDBJ databases">
        <title>A genome reference for cultivated species of the human gut microbiota.</title>
        <authorList>
            <person name="Zou Y."/>
            <person name="Xue W."/>
            <person name="Luo G."/>
        </authorList>
    </citation>
    <scope>NUCLEOTIDE SEQUENCE [LARGE SCALE GENOMIC DNA]</scope>
    <source>
        <strain evidence="8 9">AF24-29</strain>
    </source>
</reference>
<comment type="catalytic activity">
    <reaction evidence="6">
        <text>D-tagatofuranose 6-phosphate + ATP = D-tagatofuranose 1,6-bisphosphate + ADP + H(+)</text>
        <dbReference type="Rhea" id="RHEA:12420"/>
        <dbReference type="ChEBI" id="CHEBI:15378"/>
        <dbReference type="ChEBI" id="CHEBI:30616"/>
        <dbReference type="ChEBI" id="CHEBI:58694"/>
        <dbReference type="ChEBI" id="CHEBI:58695"/>
        <dbReference type="ChEBI" id="CHEBI:456216"/>
        <dbReference type="EC" id="2.7.1.144"/>
    </reaction>
</comment>
<keyword evidence="3 6" id="KW-0547">Nucleotide-binding</keyword>
<dbReference type="GO" id="GO:0005524">
    <property type="term" value="F:ATP binding"/>
    <property type="evidence" value="ECO:0007669"/>
    <property type="project" value="UniProtKB-KW"/>
</dbReference>
<dbReference type="GO" id="GO:0008443">
    <property type="term" value="F:phosphofructokinase activity"/>
    <property type="evidence" value="ECO:0007669"/>
    <property type="project" value="TreeGrafter"/>
</dbReference>
<dbReference type="Proteomes" id="UP000284178">
    <property type="component" value="Unassembled WGS sequence"/>
</dbReference>
<accession>A0A412FN09</accession>
<protein>
    <recommendedName>
        <fullName evidence="6">Tagatose-6-phosphate kinase</fullName>
        <ecNumber evidence="6">2.7.1.144</ecNumber>
    </recommendedName>
</protein>
<dbReference type="CDD" id="cd01164">
    <property type="entry name" value="FruK_PfkB_like"/>
    <property type="match status" value="1"/>
</dbReference>
<comment type="similarity">
    <text evidence="6">Belongs to the carbohydrate kinase PfkB family. LacC subfamily.</text>
</comment>
<comment type="similarity">
    <text evidence="1">Belongs to the carbohydrate kinase pfkB family.</text>
</comment>
<dbReference type="EMBL" id="QRUP01000023">
    <property type="protein sequence ID" value="RGR69565.1"/>
    <property type="molecule type" value="Genomic_DNA"/>
</dbReference>
<dbReference type="PIRSF" id="PIRSF000535">
    <property type="entry name" value="1PFK/6PFK/LacC"/>
    <property type="match status" value="1"/>
</dbReference>
<comment type="caution">
    <text evidence="8">The sequence shown here is derived from an EMBL/GenBank/DDBJ whole genome shotgun (WGS) entry which is preliminary data.</text>
</comment>
<evidence type="ECO:0000256" key="6">
    <source>
        <dbReference type="PIRNR" id="PIRNR000535"/>
    </source>
</evidence>
<dbReference type="PANTHER" id="PTHR46566:SF1">
    <property type="entry name" value="1-PHOSPHOFRUCTOKINASE"/>
    <property type="match status" value="1"/>
</dbReference>
<dbReference type="AlphaFoldDB" id="A0A412FN09"/>
<dbReference type="GO" id="GO:0009024">
    <property type="term" value="F:tagatose-6-phosphate kinase activity"/>
    <property type="evidence" value="ECO:0007669"/>
    <property type="project" value="UniProtKB-EC"/>
</dbReference>
<dbReference type="PANTHER" id="PTHR46566">
    <property type="entry name" value="1-PHOSPHOFRUCTOKINASE-RELATED"/>
    <property type="match status" value="1"/>
</dbReference>
<sequence>MLEISFDIAYIRFVRRHHFMIITLTLNPSIDYTMTVNEPLLDVEVNRTTSEQMKVGGKGLNVSMTLDKLKIPSRAIALLGGFTGDYIEQALRPYPRIELTRVPVDGMNRINVKLYHGPGTLCVNARGPEADAAVCQTLLDLMETTGQNDWVLVCGNMMRGLDADFLTALCAKVHQRQARLVIDMEALSPQLIERCRPDLIKPNFYEFKLLTGQPGLTLADLPDAAAKLRKSGVDNILVSLGAEGALLAASEGIYRLTQEPIEAVNQVGSGDAMLAAFVGKLTEGCTKAEALAWAGAAGSSVAMTHDEVSADQIAEGLHRMHVHKL</sequence>
<keyword evidence="9" id="KW-1185">Reference proteome</keyword>
<dbReference type="InterPro" id="IPR011611">
    <property type="entry name" value="PfkB_dom"/>
</dbReference>
<dbReference type="Pfam" id="PF00294">
    <property type="entry name" value="PfkB"/>
    <property type="match status" value="1"/>
</dbReference>
<gene>
    <name evidence="8" type="ORF">DWY25_14800</name>
</gene>
<evidence type="ECO:0000256" key="1">
    <source>
        <dbReference type="ARBA" id="ARBA00005380"/>
    </source>
</evidence>
<evidence type="ECO:0000256" key="2">
    <source>
        <dbReference type="ARBA" id="ARBA00022679"/>
    </source>
</evidence>
<dbReference type="InterPro" id="IPR029056">
    <property type="entry name" value="Ribokinase-like"/>
</dbReference>
<dbReference type="GO" id="GO:0005829">
    <property type="term" value="C:cytosol"/>
    <property type="evidence" value="ECO:0007669"/>
    <property type="project" value="TreeGrafter"/>
</dbReference>
<dbReference type="SUPFAM" id="SSF53613">
    <property type="entry name" value="Ribokinase-like"/>
    <property type="match status" value="1"/>
</dbReference>
<keyword evidence="2 6" id="KW-0808">Transferase</keyword>
<evidence type="ECO:0000256" key="5">
    <source>
        <dbReference type="ARBA" id="ARBA00022840"/>
    </source>
</evidence>
<dbReference type="UniPathway" id="UPA00704">
    <property type="reaction ID" value="UER00715"/>
</dbReference>
<dbReference type="Gene3D" id="3.40.1190.20">
    <property type="match status" value="1"/>
</dbReference>
<keyword evidence="6" id="KW-0423">Lactose metabolism</keyword>
<dbReference type="NCBIfam" id="TIGR03168">
    <property type="entry name" value="1-PFK"/>
    <property type="match status" value="1"/>
</dbReference>
<dbReference type="GO" id="GO:0005988">
    <property type="term" value="P:lactose metabolic process"/>
    <property type="evidence" value="ECO:0007669"/>
    <property type="project" value="UniProtKB-KW"/>
</dbReference>
<evidence type="ECO:0000256" key="4">
    <source>
        <dbReference type="ARBA" id="ARBA00022777"/>
    </source>
</evidence>
<proteinExistence type="inferred from homology"/>
<keyword evidence="5 6" id="KW-0067">ATP-binding</keyword>
<organism evidence="8 9">
    <name type="scientific">Holdemania filiformis</name>
    <dbReference type="NCBI Taxonomy" id="61171"/>
    <lineage>
        <taxon>Bacteria</taxon>
        <taxon>Bacillati</taxon>
        <taxon>Bacillota</taxon>
        <taxon>Erysipelotrichia</taxon>
        <taxon>Erysipelotrichales</taxon>
        <taxon>Erysipelotrichaceae</taxon>
        <taxon>Holdemania</taxon>
    </lineage>
</organism>